<gene>
    <name evidence="2" type="ORF">MSAN_00478800</name>
</gene>
<feature type="region of interest" description="Disordered" evidence="1">
    <location>
        <begin position="203"/>
        <end position="226"/>
    </location>
</feature>
<sequence length="499" mass="52730">MLSMSAARCLERHPRLPRRSLETTLEQDSDWPRAQVGGAIPCDGVLADAMMTTERPLLPSANVPVPPLSFLPRLLGPAVACPACGLLGGAHDVRVFPPPVYIVTVAHPGISMHALRVPLFQLLLISPRTALTLLSSRPPALPVQTVVSSIRVPSGGGVAGGISLWCILLSPSSTSLPPTTIREDGWMATISEEPPHITVVCKDPSREGGGKAGKTQGLGRRDADSDIDSRPAIARALLRNPAFAFFLLPIPVSSAFDGPPLLGSDWGPCSHSFRVIFSGPTLGLLYLFLLPLPASLYRESPQTALHCHSATHHYLFRTTQFAAFPLDLSGDSSVVLAQQEGVTIPAGASAARALRRKTKVLRRLAVAAQVGSVSERSGWGKRSGDRDGCRRSLQPPTPCAVSVTSASSPFPTTPPYPSRPSASPLFQPAESTVASLPRGRASHPPVLSPPSRAAVLALAVTGGEEDNAARPLIGHALEWEIGPKAEIEMPGAEFLIDDD</sequence>
<reference evidence="2" key="1">
    <citation type="submission" date="2020-05" db="EMBL/GenBank/DDBJ databases">
        <title>Mycena genomes resolve the evolution of fungal bioluminescence.</title>
        <authorList>
            <person name="Tsai I.J."/>
        </authorList>
    </citation>
    <scope>NUCLEOTIDE SEQUENCE</scope>
    <source>
        <strain evidence="2">160909Yilan</strain>
    </source>
</reference>
<feature type="region of interest" description="Disordered" evidence="1">
    <location>
        <begin position="375"/>
        <end position="449"/>
    </location>
</feature>
<dbReference type="EMBL" id="JACAZH010000003">
    <property type="protein sequence ID" value="KAF7372735.1"/>
    <property type="molecule type" value="Genomic_DNA"/>
</dbReference>
<name>A0A8H6Z532_9AGAR</name>
<protein>
    <submittedName>
        <fullName evidence="2">Uncharacterized protein</fullName>
    </submittedName>
</protein>
<comment type="caution">
    <text evidence="2">The sequence shown here is derived from an EMBL/GenBank/DDBJ whole genome shotgun (WGS) entry which is preliminary data.</text>
</comment>
<dbReference type="AlphaFoldDB" id="A0A8H6Z532"/>
<keyword evidence="3" id="KW-1185">Reference proteome</keyword>
<dbReference type="Proteomes" id="UP000623467">
    <property type="component" value="Unassembled WGS sequence"/>
</dbReference>
<evidence type="ECO:0000313" key="3">
    <source>
        <dbReference type="Proteomes" id="UP000623467"/>
    </source>
</evidence>
<evidence type="ECO:0000256" key="1">
    <source>
        <dbReference type="SAM" id="MobiDB-lite"/>
    </source>
</evidence>
<organism evidence="2 3">
    <name type="scientific">Mycena sanguinolenta</name>
    <dbReference type="NCBI Taxonomy" id="230812"/>
    <lineage>
        <taxon>Eukaryota</taxon>
        <taxon>Fungi</taxon>
        <taxon>Dikarya</taxon>
        <taxon>Basidiomycota</taxon>
        <taxon>Agaricomycotina</taxon>
        <taxon>Agaricomycetes</taxon>
        <taxon>Agaricomycetidae</taxon>
        <taxon>Agaricales</taxon>
        <taxon>Marasmiineae</taxon>
        <taxon>Mycenaceae</taxon>
        <taxon>Mycena</taxon>
    </lineage>
</organism>
<feature type="compositionally biased region" description="Low complexity" evidence="1">
    <location>
        <begin position="400"/>
        <end position="410"/>
    </location>
</feature>
<proteinExistence type="predicted"/>
<accession>A0A8H6Z532</accession>
<evidence type="ECO:0000313" key="2">
    <source>
        <dbReference type="EMBL" id="KAF7372735.1"/>
    </source>
</evidence>